<sequence>MPMVAPTFIQRLCQLLHMRVTVFLNCEEATAPLTGTLHAVGQDYIELVNGPTNQTQATIIPLWNICTINVAGAMNDVCPPPQPYPYQPQYPVSPGQDMMPGCPMPGPGPMPGCPKPGAGHDCTSMQPPGWAAPAPGFMDVKKEKEEK</sequence>
<feature type="region of interest" description="Disordered" evidence="1">
    <location>
        <begin position="118"/>
        <end position="147"/>
    </location>
</feature>
<gene>
    <name evidence="2" type="ordered locus">Dred_2455</name>
</gene>
<organism evidence="2 3">
    <name type="scientific">Desulforamulus reducens (strain ATCC BAA-1160 / DSM 100696 / MI-1)</name>
    <name type="common">Desulfotomaculum reducens</name>
    <dbReference type="NCBI Taxonomy" id="349161"/>
    <lineage>
        <taxon>Bacteria</taxon>
        <taxon>Bacillati</taxon>
        <taxon>Bacillota</taxon>
        <taxon>Clostridia</taxon>
        <taxon>Eubacteriales</taxon>
        <taxon>Peptococcaceae</taxon>
        <taxon>Desulforamulus</taxon>
    </lineage>
</organism>
<proteinExistence type="predicted"/>
<protein>
    <submittedName>
        <fullName evidence="2">Uncharacterized protein</fullName>
    </submittedName>
</protein>
<evidence type="ECO:0000313" key="2">
    <source>
        <dbReference type="EMBL" id="ABO50965.1"/>
    </source>
</evidence>
<dbReference type="KEGG" id="drm:Dred_2455"/>
<dbReference type="HOGENOM" id="CLU_1765084_0_0_9"/>
<dbReference type="EMBL" id="CP000612">
    <property type="protein sequence ID" value="ABO50965.1"/>
    <property type="molecule type" value="Genomic_DNA"/>
</dbReference>
<dbReference type="Proteomes" id="UP000001556">
    <property type="component" value="Chromosome"/>
</dbReference>
<keyword evidence="3" id="KW-1185">Reference proteome</keyword>
<accession>A4J7B2</accession>
<name>A4J7B2_DESRM</name>
<reference evidence="2 3" key="1">
    <citation type="submission" date="2007-03" db="EMBL/GenBank/DDBJ databases">
        <title>Complete sequence of Desulfotomaculum reducens MI-1.</title>
        <authorList>
            <consortium name="US DOE Joint Genome Institute"/>
            <person name="Copeland A."/>
            <person name="Lucas S."/>
            <person name="Lapidus A."/>
            <person name="Barry K."/>
            <person name="Detter J.C."/>
            <person name="Glavina del Rio T."/>
            <person name="Hammon N."/>
            <person name="Israni S."/>
            <person name="Dalin E."/>
            <person name="Tice H."/>
            <person name="Pitluck S."/>
            <person name="Sims D."/>
            <person name="Brettin T."/>
            <person name="Bruce D."/>
            <person name="Han C."/>
            <person name="Tapia R."/>
            <person name="Schmutz J."/>
            <person name="Larimer F."/>
            <person name="Land M."/>
            <person name="Hauser L."/>
            <person name="Kyrpides N."/>
            <person name="Kim E."/>
            <person name="Tebo B.M."/>
            <person name="Richardson P."/>
        </authorList>
    </citation>
    <scope>NUCLEOTIDE SEQUENCE [LARGE SCALE GENOMIC DNA]</scope>
    <source>
        <strain evidence="2 3">MI-1</strain>
    </source>
</reference>
<evidence type="ECO:0000256" key="1">
    <source>
        <dbReference type="SAM" id="MobiDB-lite"/>
    </source>
</evidence>
<evidence type="ECO:0000313" key="3">
    <source>
        <dbReference type="Proteomes" id="UP000001556"/>
    </source>
</evidence>
<dbReference type="AlphaFoldDB" id="A4J7B2"/>